<organism evidence="5 6">
    <name type="scientific">Paenibacillus allorhizosphaerae</name>
    <dbReference type="NCBI Taxonomy" id="2849866"/>
    <lineage>
        <taxon>Bacteria</taxon>
        <taxon>Bacillati</taxon>
        <taxon>Bacillota</taxon>
        <taxon>Bacilli</taxon>
        <taxon>Bacillales</taxon>
        <taxon>Paenibacillaceae</taxon>
        <taxon>Paenibacillus</taxon>
    </lineage>
</organism>
<evidence type="ECO:0000256" key="1">
    <source>
        <dbReference type="ARBA" id="ARBA00023015"/>
    </source>
</evidence>
<dbReference type="Proteomes" id="UP000730618">
    <property type="component" value="Unassembled WGS sequence"/>
</dbReference>
<evidence type="ECO:0000259" key="4">
    <source>
        <dbReference type="PROSITE" id="PS50931"/>
    </source>
</evidence>
<dbReference type="EMBL" id="CAJVCE010000007">
    <property type="protein sequence ID" value="CAG7642786.1"/>
    <property type="molecule type" value="Genomic_DNA"/>
</dbReference>
<protein>
    <submittedName>
        <fullName evidence="5">Hydrogen peroxide-inducible genes activator</fullName>
    </submittedName>
</protein>
<accession>A0ABN7TK67</accession>
<proteinExistence type="predicted"/>
<feature type="domain" description="HTH lysR-type" evidence="4">
    <location>
        <begin position="1"/>
        <end position="58"/>
    </location>
</feature>
<gene>
    <name evidence="5" type="primary">oxyR_2</name>
    <name evidence="5" type="ORF">PAECIP111802_02903</name>
</gene>
<name>A0ABN7TK67_9BACL</name>
<dbReference type="Pfam" id="PF00126">
    <property type="entry name" value="HTH_1"/>
    <property type="match status" value="1"/>
</dbReference>
<keyword evidence="6" id="KW-1185">Reference proteome</keyword>
<dbReference type="RefSeq" id="WP_218099231.1">
    <property type="nucleotide sequence ID" value="NZ_CAJVCE010000007.1"/>
</dbReference>
<dbReference type="PROSITE" id="PS50931">
    <property type="entry name" value="HTH_LYSR"/>
    <property type="match status" value="1"/>
</dbReference>
<keyword evidence="3" id="KW-0804">Transcription</keyword>
<evidence type="ECO:0000313" key="5">
    <source>
        <dbReference type="EMBL" id="CAG7642786.1"/>
    </source>
</evidence>
<evidence type="ECO:0000256" key="2">
    <source>
        <dbReference type="ARBA" id="ARBA00023125"/>
    </source>
</evidence>
<evidence type="ECO:0000256" key="3">
    <source>
        <dbReference type="ARBA" id="ARBA00023163"/>
    </source>
</evidence>
<dbReference type="InterPro" id="IPR050950">
    <property type="entry name" value="HTH-type_LysR_regulators"/>
</dbReference>
<dbReference type="Pfam" id="PF03466">
    <property type="entry name" value="LysR_substrate"/>
    <property type="match status" value="1"/>
</dbReference>
<sequence length="288" mass="32021">MNLEFIANFIQTADHRSIAKASEALNLTHPALGKQIRKLESYYGVTLFYRSAAGVQLTEAGRVLYERLSRVLGELSSIRSEMATFSVHAGMTTVLKVGTLPSLAAYYMPHKMVEMERKGIRLNVSVQNTSELLLQDVAAGELDAAMIDDNKTSHMVWSRKLFHEPYYIIVPDNHRFCAETSVSIRDLAAELFVMYPKACSIRKWVNDMFHKQRLDSVRIQTEIPFGDYIPGYVAAGAGIAVVPQMTAQHLGHPTLKAIPIADPEAGRTITLIAAAETVGKQLYSHVRT</sequence>
<dbReference type="CDD" id="cd05466">
    <property type="entry name" value="PBP2_LTTR_substrate"/>
    <property type="match status" value="1"/>
</dbReference>
<dbReference type="InterPro" id="IPR005119">
    <property type="entry name" value="LysR_subst-bd"/>
</dbReference>
<dbReference type="InterPro" id="IPR000847">
    <property type="entry name" value="LysR_HTH_N"/>
</dbReference>
<keyword evidence="2" id="KW-0238">DNA-binding</keyword>
<dbReference type="PANTHER" id="PTHR30419">
    <property type="entry name" value="HTH-TYPE TRANSCRIPTIONAL REGULATOR YBHD"/>
    <property type="match status" value="1"/>
</dbReference>
<reference evidence="5 6" key="1">
    <citation type="submission" date="2021-06" db="EMBL/GenBank/DDBJ databases">
        <authorList>
            <person name="Criscuolo A."/>
        </authorList>
    </citation>
    <scope>NUCLEOTIDE SEQUENCE [LARGE SCALE GENOMIC DNA]</scope>
    <source>
        <strain evidence="6">CIP 111802</strain>
    </source>
</reference>
<keyword evidence="1" id="KW-0805">Transcription regulation</keyword>
<evidence type="ECO:0000313" key="6">
    <source>
        <dbReference type="Proteomes" id="UP000730618"/>
    </source>
</evidence>
<comment type="caution">
    <text evidence="5">The sequence shown here is derived from an EMBL/GenBank/DDBJ whole genome shotgun (WGS) entry which is preliminary data.</text>
</comment>